<sequence length="362" mass="40229" precursor="true">MRLFSSRFLPSVALLGLALSLASPCAFATRQITDQLGRQVTIPDQVDRVVVLQHQTLNLLVQLDATKDIVGVLNNWQRQLGSGYVRLAPELAKTPVVGDLTSVNLESVVALHPQVVFVTNYAPQEMIDQISQAGIAVVAVSLRDDPKGEEHMMNPVLPDEDEAYTEGLKKGIALIGDVVNHQKQAQALIDYTFSQRQLTGERLKDIPANQRIRTYMANPDLTTYGSGKYTGLMMAHAGAMNVAAATVKGFKQVALEQVIAWNPQVIFVQDRYPEVVGQITGDPKWQGIDAVKNHRVYLMPEYAKAWGYPMPEAMAIGELWMAKKLYPQKFADIDMQKQADAWYQRFYRTDFKPAAEAARAGK</sequence>
<protein>
    <submittedName>
        <fullName evidence="3">Periplasmic binding protein</fullName>
    </submittedName>
</protein>
<feature type="chain" id="PRO_5002609183" evidence="1">
    <location>
        <begin position="29"/>
        <end position="362"/>
    </location>
</feature>
<dbReference type="Pfam" id="PF01497">
    <property type="entry name" value="Peripla_BP_2"/>
    <property type="match status" value="1"/>
</dbReference>
<dbReference type="AlphaFoldDB" id="A0A0H3FKU0"/>
<dbReference type="CDD" id="cd01142">
    <property type="entry name" value="TroA_e"/>
    <property type="match status" value="1"/>
</dbReference>
<dbReference type="OrthoDB" id="9775594at2"/>
<dbReference type="RefSeq" id="WP_013577320.1">
    <property type="nucleotide sequence ID" value="NC_015061.1"/>
</dbReference>
<evidence type="ECO:0000256" key="1">
    <source>
        <dbReference type="SAM" id="SignalP"/>
    </source>
</evidence>
<dbReference type="InterPro" id="IPR002491">
    <property type="entry name" value="ABC_transptr_periplasmic_BD"/>
</dbReference>
<dbReference type="Gene3D" id="3.40.50.1980">
    <property type="entry name" value="Nitrogenase molybdenum iron protein domain"/>
    <property type="match status" value="2"/>
</dbReference>
<dbReference type="PROSITE" id="PS50983">
    <property type="entry name" value="FE_B12_PBP"/>
    <property type="match status" value="1"/>
</dbReference>
<reference evidence="4" key="1">
    <citation type="submission" date="2011-01" db="EMBL/GenBank/DDBJ databases">
        <title>Complete sequence of chromosome of Rahnella sp. Y9602.</title>
        <authorList>
            <consortium name="US DOE Joint Genome Institute"/>
            <person name="Lucas S."/>
            <person name="Copeland A."/>
            <person name="Lapidus A."/>
            <person name="Cheng J.-F."/>
            <person name="Goodwin L."/>
            <person name="Pitluck S."/>
            <person name="Lu M."/>
            <person name="Detter J.C."/>
            <person name="Han C."/>
            <person name="Tapia R."/>
            <person name="Land M."/>
            <person name="Hauser L."/>
            <person name="Kyrpides N."/>
            <person name="Ivanova N."/>
            <person name="Ovchinnikova G."/>
            <person name="Pagani I."/>
            <person name="Sobecky P.A."/>
            <person name="Martinez R.J."/>
            <person name="Woyke T."/>
        </authorList>
    </citation>
    <scope>NUCLEOTIDE SEQUENCE [LARGE SCALE GENOMIC DNA]</scope>
    <source>
        <strain evidence="4">Y9602</strain>
    </source>
</reference>
<evidence type="ECO:0000259" key="2">
    <source>
        <dbReference type="PROSITE" id="PS50983"/>
    </source>
</evidence>
<dbReference type="HOGENOM" id="CLU_038034_13_0_6"/>
<gene>
    <name evidence="3" type="ordered locus">Rahaq_4044</name>
</gene>
<dbReference type="SUPFAM" id="SSF53807">
    <property type="entry name" value="Helical backbone' metal receptor"/>
    <property type="match status" value="1"/>
</dbReference>
<dbReference type="eggNOG" id="COG0614">
    <property type="taxonomic scope" value="Bacteria"/>
</dbReference>
<evidence type="ECO:0000313" key="3">
    <source>
        <dbReference type="EMBL" id="ADW75632.1"/>
    </source>
</evidence>
<dbReference type="PANTHER" id="PTHR30535">
    <property type="entry name" value="VITAMIN B12-BINDING PROTEIN"/>
    <property type="match status" value="1"/>
</dbReference>
<dbReference type="KEGG" id="rah:Rahaq_4044"/>
<evidence type="ECO:0000313" key="4">
    <source>
        <dbReference type="Proteomes" id="UP000007257"/>
    </source>
</evidence>
<feature type="domain" description="Fe/B12 periplasmic-binding" evidence="2">
    <location>
        <begin position="48"/>
        <end position="329"/>
    </location>
</feature>
<proteinExistence type="predicted"/>
<dbReference type="EMBL" id="CP002505">
    <property type="protein sequence ID" value="ADW75632.1"/>
    <property type="molecule type" value="Genomic_DNA"/>
</dbReference>
<feature type="signal peptide" evidence="1">
    <location>
        <begin position="1"/>
        <end position="28"/>
    </location>
</feature>
<accession>A0A0H3FKU0</accession>
<dbReference type="InterPro" id="IPR050902">
    <property type="entry name" value="ABC_Transporter_SBP"/>
</dbReference>
<keyword evidence="1" id="KW-0732">Signal</keyword>
<organism evidence="3 4">
    <name type="scientific">Rahnella sp. (strain Y9602)</name>
    <dbReference type="NCBI Taxonomy" id="2703885"/>
    <lineage>
        <taxon>Bacteria</taxon>
        <taxon>Pseudomonadati</taxon>
        <taxon>Pseudomonadota</taxon>
        <taxon>Gammaproteobacteria</taxon>
        <taxon>Enterobacterales</taxon>
        <taxon>Yersiniaceae</taxon>
        <taxon>Rahnella</taxon>
    </lineage>
</organism>
<name>A0A0H3FKU0_RAHSY</name>
<dbReference type="GO" id="GO:0071281">
    <property type="term" value="P:cellular response to iron ion"/>
    <property type="evidence" value="ECO:0007669"/>
    <property type="project" value="TreeGrafter"/>
</dbReference>
<reference evidence="3 4" key="2">
    <citation type="journal article" date="2012" name="J. Bacteriol.">
        <title>Complete Genome Sequence of Rahnella sp. Strain Y9602, a Gammaproteobacterium Isolate from Metal- and Radionuclide-Contaminated Soil.</title>
        <authorList>
            <person name="Martinez R.J."/>
            <person name="Bruce D."/>
            <person name="Detter C."/>
            <person name="Goodwin L.A."/>
            <person name="Han J."/>
            <person name="Han C.S."/>
            <person name="Held B."/>
            <person name="Land M.L."/>
            <person name="Mikhailova N."/>
            <person name="Nolan M."/>
            <person name="Pennacchio L."/>
            <person name="Pitluck S."/>
            <person name="Tapia R."/>
            <person name="Woyke T."/>
            <person name="Sobecky P.A."/>
        </authorList>
    </citation>
    <scope>NUCLEOTIDE SEQUENCE [LARGE SCALE GENOMIC DNA]</scope>
    <source>
        <strain evidence="3 4">Y9602</strain>
    </source>
</reference>
<dbReference type="Proteomes" id="UP000007257">
    <property type="component" value="Chromosome"/>
</dbReference>
<dbReference type="PANTHER" id="PTHR30535:SF34">
    <property type="entry name" value="MOLYBDATE-BINDING PROTEIN MOLA"/>
    <property type="match status" value="1"/>
</dbReference>